<dbReference type="InterPro" id="IPR036366">
    <property type="entry name" value="PGBDSf"/>
</dbReference>
<comment type="caution">
    <text evidence="3">The sequence shown here is derived from an EMBL/GenBank/DDBJ whole genome shotgun (WGS) entry which is preliminary data.</text>
</comment>
<organism evidence="3 4">
    <name type="scientific">Luteipulveratus flavus</name>
    <dbReference type="NCBI Taxonomy" id="3031728"/>
    <lineage>
        <taxon>Bacteria</taxon>
        <taxon>Bacillati</taxon>
        <taxon>Actinomycetota</taxon>
        <taxon>Actinomycetes</taxon>
        <taxon>Micrococcales</taxon>
        <taxon>Dermacoccaceae</taxon>
        <taxon>Luteipulveratus</taxon>
    </lineage>
</organism>
<dbReference type="InterPro" id="IPR036365">
    <property type="entry name" value="PGBD-like_sf"/>
</dbReference>
<dbReference type="RefSeq" id="WP_277191797.1">
    <property type="nucleotide sequence ID" value="NZ_JAROAV010000024.1"/>
</dbReference>
<proteinExistence type="predicted"/>
<dbReference type="SUPFAM" id="SSF47090">
    <property type="entry name" value="PGBD-like"/>
    <property type="match status" value="1"/>
</dbReference>
<evidence type="ECO:0000256" key="1">
    <source>
        <dbReference type="SAM" id="SignalP"/>
    </source>
</evidence>
<name>A0ABT6C5G2_9MICO</name>
<dbReference type="EMBL" id="JAROAV010000024">
    <property type="protein sequence ID" value="MDF8264181.1"/>
    <property type="molecule type" value="Genomic_DNA"/>
</dbReference>
<dbReference type="Proteomes" id="UP001528912">
    <property type="component" value="Unassembled WGS sequence"/>
</dbReference>
<feature type="chain" id="PRO_5046902147" evidence="1">
    <location>
        <begin position="23"/>
        <end position="133"/>
    </location>
</feature>
<sequence>MKTMTRLSGIGAAAVMMTGVGAALAPHASASVAQTPVAQVQMVPPGEYCTSYTSSRPELNPGATGAAVRKMQCLINNWRGYCALTIDGSYGPGTKEQVLAFQRKYTPTDVDASVGSRTWDALYRFNTPVKLSC</sequence>
<protein>
    <submittedName>
        <fullName evidence="3">Peptidoglycan-binding domain-containing protein</fullName>
    </submittedName>
</protein>
<keyword evidence="1" id="KW-0732">Signal</keyword>
<dbReference type="Gene3D" id="1.10.101.10">
    <property type="entry name" value="PGBD-like superfamily/PGBD"/>
    <property type="match status" value="1"/>
</dbReference>
<gene>
    <name evidence="3" type="ORF">P4R38_08010</name>
</gene>
<dbReference type="Pfam" id="PF01471">
    <property type="entry name" value="PG_binding_1"/>
    <property type="match status" value="1"/>
</dbReference>
<feature type="signal peptide" evidence="1">
    <location>
        <begin position="1"/>
        <end position="22"/>
    </location>
</feature>
<accession>A0ABT6C5G2</accession>
<evidence type="ECO:0000259" key="2">
    <source>
        <dbReference type="Pfam" id="PF01471"/>
    </source>
</evidence>
<reference evidence="3 4" key="1">
    <citation type="submission" date="2023-03" db="EMBL/GenBank/DDBJ databases">
        <title>YIM 133296 draft genome.</title>
        <authorList>
            <person name="Xiong L."/>
        </authorList>
    </citation>
    <scope>NUCLEOTIDE SEQUENCE [LARGE SCALE GENOMIC DNA]</scope>
    <source>
        <strain evidence="3 4">YIM 133296</strain>
    </source>
</reference>
<dbReference type="InterPro" id="IPR002477">
    <property type="entry name" value="Peptidoglycan-bd-like"/>
</dbReference>
<evidence type="ECO:0000313" key="4">
    <source>
        <dbReference type="Proteomes" id="UP001528912"/>
    </source>
</evidence>
<keyword evidence="4" id="KW-1185">Reference proteome</keyword>
<evidence type="ECO:0000313" key="3">
    <source>
        <dbReference type="EMBL" id="MDF8264181.1"/>
    </source>
</evidence>
<feature type="domain" description="Peptidoglycan binding-like" evidence="2">
    <location>
        <begin position="64"/>
        <end position="122"/>
    </location>
</feature>